<dbReference type="GO" id="GO:0007031">
    <property type="term" value="P:peroxisome organization"/>
    <property type="evidence" value="ECO:0007669"/>
    <property type="project" value="TreeGrafter"/>
</dbReference>
<reference evidence="11 12" key="1">
    <citation type="submission" date="2020-04" db="EMBL/GenBank/DDBJ databases">
        <title>Perkinsus olseni comparative genomics.</title>
        <authorList>
            <person name="Bogema D.R."/>
        </authorList>
    </citation>
    <scope>NUCLEOTIDE SEQUENCE [LARGE SCALE GENOMIC DNA]</scope>
    <source>
        <strain evidence="9">ATCC PRA-179</strain>
        <strain evidence="10">ATCC PRA-31</strain>
    </source>
</reference>
<evidence type="ECO:0000313" key="11">
    <source>
        <dbReference type="Proteomes" id="UP000570595"/>
    </source>
</evidence>
<keyword evidence="4 6" id="KW-0472">Membrane</keyword>
<feature type="domain" description="Peroxin/Ferlin" evidence="7">
    <location>
        <begin position="400"/>
        <end position="464"/>
    </location>
</feature>
<feature type="compositionally biased region" description="Basic and acidic residues" evidence="5">
    <location>
        <begin position="588"/>
        <end position="597"/>
    </location>
</feature>
<dbReference type="InterPro" id="IPR010482">
    <property type="entry name" value="TECPR1-like_DysF"/>
</dbReference>
<dbReference type="Pfam" id="PF06398">
    <property type="entry name" value="Pex24p"/>
    <property type="match status" value="1"/>
</dbReference>
<evidence type="ECO:0000313" key="10">
    <source>
        <dbReference type="EMBL" id="KAF4657490.1"/>
    </source>
</evidence>
<evidence type="ECO:0000256" key="2">
    <source>
        <dbReference type="ARBA" id="ARBA00022692"/>
    </source>
</evidence>
<dbReference type="Proteomes" id="UP000572268">
    <property type="component" value="Unassembled WGS sequence"/>
</dbReference>
<accession>A0A7J6KSR3</accession>
<evidence type="ECO:0000256" key="6">
    <source>
        <dbReference type="SAM" id="Phobius"/>
    </source>
</evidence>
<feature type="region of interest" description="Disordered" evidence="5">
    <location>
        <begin position="1"/>
        <end position="30"/>
    </location>
</feature>
<dbReference type="PANTHER" id="PTHR31679">
    <property type="entry name" value="PEROXISOMAL MEMBRANE PROTEIN PEX30-RELATED"/>
    <property type="match status" value="1"/>
</dbReference>
<feature type="region of interest" description="Disordered" evidence="5">
    <location>
        <begin position="631"/>
        <end position="667"/>
    </location>
</feature>
<feature type="compositionally biased region" description="Basic residues" evidence="5">
    <location>
        <begin position="559"/>
        <end position="587"/>
    </location>
</feature>
<dbReference type="EMBL" id="JABANN010000519">
    <property type="protein sequence ID" value="KAF4657490.1"/>
    <property type="molecule type" value="Genomic_DNA"/>
</dbReference>
<dbReference type="EMBL" id="JABAHT010001176">
    <property type="protein sequence ID" value="KAF4649904.1"/>
    <property type="molecule type" value="Genomic_DNA"/>
</dbReference>
<dbReference type="OrthoDB" id="74314at2759"/>
<feature type="region of interest" description="Disordered" evidence="5">
    <location>
        <begin position="559"/>
        <end position="597"/>
    </location>
</feature>
<dbReference type="SMART" id="SM00693">
    <property type="entry name" value="DysFN"/>
    <property type="match status" value="1"/>
</dbReference>
<evidence type="ECO:0000256" key="1">
    <source>
        <dbReference type="ARBA" id="ARBA00004127"/>
    </source>
</evidence>
<evidence type="ECO:0000259" key="7">
    <source>
        <dbReference type="SMART" id="SM00693"/>
    </source>
</evidence>
<comment type="subcellular location">
    <subcellularLocation>
        <location evidence="1">Endomembrane system</location>
        <topology evidence="1">Multi-pass membrane protein</topology>
    </subcellularLocation>
</comment>
<name>A0A7J6KSR3_PEROL</name>
<dbReference type="PANTHER" id="PTHR31679:SF2">
    <property type="entry name" value="PEROXISOMAL MEMBRANE PROTEIN PEX30-RELATED"/>
    <property type="match status" value="1"/>
</dbReference>
<dbReference type="GO" id="GO:0005778">
    <property type="term" value="C:peroxisomal membrane"/>
    <property type="evidence" value="ECO:0007669"/>
    <property type="project" value="TreeGrafter"/>
</dbReference>
<evidence type="ECO:0000259" key="8">
    <source>
        <dbReference type="SMART" id="SM00694"/>
    </source>
</evidence>
<dbReference type="Proteomes" id="UP000570595">
    <property type="component" value="Unassembled WGS sequence"/>
</dbReference>
<keyword evidence="2 6" id="KW-0812">Transmembrane</keyword>
<evidence type="ECO:0000313" key="12">
    <source>
        <dbReference type="Proteomes" id="UP000572268"/>
    </source>
</evidence>
<evidence type="ECO:0000313" key="9">
    <source>
        <dbReference type="EMBL" id="KAF4649904.1"/>
    </source>
</evidence>
<organism evidence="9 11">
    <name type="scientific">Perkinsus olseni</name>
    <name type="common">Perkinsus atlanticus</name>
    <dbReference type="NCBI Taxonomy" id="32597"/>
    <lineage>
        <taxon>Eukaryota</taxon>
        <taxon>Sar</taxon>
        <taxon>Alveolata</taxon>
        <taxon>Perkinsozoa</taxon>
        <taxon>Perkinsea</taxon>
        <taxon>Perkinsida</taxon>
        <taxon>Perkinsidae</taxon>
        <taxon>Perkinsus</taxon>
    </lineage>
</organism>
<dbReference type="InterPro" id="IPR052646">
    <property type="entry name" value="Peroxisomal_PEX28-32"/>
</dbReference>
<keyword evidence="3 6" id="KW-1133">Transmembrane helix</keyword>
<feature type="transmembrane region" description="Helical" evidence="6">
    <location>
        <begin position="265"/>
        <end position="290"/>
    </location>
</feature>
<dbReference type="AlphaFoldDB" id="A0A7J6KSR3"/>
<gene>
    <name evidence="10" type="ORF">FOL46_007380</name>
    <name evidence="9" type="ORF">FOZ61_000840</name>
</gene>
<dbReference type="SMART" id="SM00694">
    <property type="entry name" value="DysFC"/>
    <property type="match status" value="1"/>
</dbReference>
<comment type="caution">
    <text evidence="9">The sequence shown here is derived from an EMBL/GenBank/DDBJ whole genome shotgun (WGS) entry which is preliminary data.</text>
</comment>
<evidence type="ECO:0000256" key="5">
    <source>
        <dbReference type="SAM" id="MobiDB-lite"/>
    </source>
</evidence>
<feature type="compositionally biased region" description="Basic and acidic residues" evidence="5">
    <location>
        <begin position="518"/>
        <end position="531"/>
    </location>
</feature>
<dbReference type="GO" id="GO:0012505">
    <property type="term" value="C:endomembrane system"/>
    <property type="evidence" value="ECO:0007669"/>
    <property type="project" value="UniProtKB-SubCell"/>
</dbReference>
<feature type="domain" description="Peroxin/Ferlin" evidence="8">
    <location>
        <begin position="476"/>
        <end position="510"/>
    </location>
</feature>
<proteinExistence type="predicted"/>
<feature type="compositionally biased region" description="Low complexity" evidence="5">
    <location>
        <begin position="1"/>
        <end position="20"/>
    </location>
</feature>
<feature type="region of interest" description="Disordered" evidence="5">
    <location>
        <begin position="517"/>
        <end position="538"/>
    </location>
</feature>
<dbReference type="InterPro" id="IPR006614">
    <property type="entry name" value="Peroxin/Ferlin"/>
</dbReference>
<sequence>MPKSGSNSKEGSSSSSSSPASPQPMGHGDQSLVIHVGTLELLCQSLPRPRLLPSAEPGSLVDSVASAAAQYYIGDDSIYLSFQPYTGSEEAIPGQGVETSTKTLPKNIKTVDFNDDVALSLPASLGDVRQFRLCLYRRGIMDNELLADALVAVPTTTEVAESSIIMISKTDGTPMFRVLVSIQLVVTERLVMVHFAEELRKLVAAQAVNATATADKPDEDTSTAERTRQIVESIQRYVYACSGIRHVWQFINDILTWRSGYTTTWLFLIAIIYSDFLWLVFLLLCCHIYLSATSTSEFTSAEEVDANLAFVKQQTDTLAYVCEGVATRVSYRAALLVCACVLFLSPRPHVTVCVIIILSHTYWAQALYETFKCRRAAKRRKSSMLFPSSTQEATSHDSRPSTITVEVYENQRWWVGKWSDNLLAVERYAWSDETGTSRRTKEDVHLPPPVSDGVWQWSSLWRVDARPETHETDPDGWTYARDFATGQWSAARGMGDFVRRRRWCRTARLVPVAAAKTVDGRSEASAEEGLRQRSQQVEELETASSRVLLFLLPMGRSRSRSRSRDRERRHRHDRRSRSHDRSRRHESRRPSEDADVDELHRRVRRLEEVNKQLRHENLELMRQLVAMKEGTSNGADKAVSKSEPVQPAGKAAVGMRPVKDDDEQQRQQQMAMTFNCCQLVNFTDEVFNQKIPNNVPIEHRGPTIEKKLANFCQFFAKDAMVVDANTKKPILEDLRDIRTRYQTVFRESGSDLEIKTLRRWYFEADKEGALEYCIDFEHHGHIVSPRPGLRLDGALGVVGPRDVDLITLYKSSNGKIDCMWLLPDKNRIGQDKILGQTDLEESQAYQGLLEIIKEDAKKSKAAVPTKVHYYDYNKVQTIG</sequence>
<protein>
    <recommendedName>
        <fullName evidence="7 8">Peroxin/Ferlin domain-containing protein</fullName>
    </recommendedName>
</protein>
<evidence type="ECO:0000256" key="4">
    <source>
        <dbReference type="ARBA" id="ARBA00023136"/>
    </source>
</evidence>
<evidence type="ECO:0000256" key="3">
    <source>
        <dbReference type="ARBA" id="ARBA00022989"/>
    </source>
</evidence>